<feature type="transmembrane region" description="Helical" evidence="1">
    <location>
        <begin position="77"/>
        <end position="93"/>
    </location>
</feature>
<dbReference type="InterPro" id="IPR037185">
    <property type="entry name" value="EmrE-like"/>
</dbReference>
<dbReference type="OrthoDB" id="8479066at2"/>
<dbReference type="Pfam" id="PF00892">
    <property type="entry name" value="EamA"/>
    <property type="match status" value="2"/>
</dbReference>
<keyword evidence="1" id="KW-1133">Transmembrane helix</keyword>
<feature type="domain" description="EamA" evidence="2">
    <location>
        <begin position="164"/>
        <end position="279"/>
    </location>
</feature>
<evidence type="ECO:0000256" key="1">
    <source>
        <dbReference type="SAM" id="Phobius"/>
    </source>
</evidence>
<dbReference type="PANTHER" id="PTHR22911:SF134">
    <property type="entry name" value="DMT FAMILY TRANSPORTER"/>
    <property type="match status" value="1"/>
</dbReference>
<name>K6Y444_9ALTE</name>
<feature type="transmembrane region" description="Helical" evidence="1">
    <location>
        <begin position="194"/>
        <end position="216"/>
    </location>
</feature>
<feature type="transmembrane region" description="Helical" evidence="1">
    <location>
        <begin position="12"/>
        <end position="32"/>
    </location>
</feature>
<protein>
    <recommendedName>
        <fullName evidence="2">EamA domain-containing protein</fullName>
    </recommendedName>
</protein>
<evidence type="ECO:0000259" key="2">
    <source>
        <dbReference type="Pfam" id="PF00892"/>
    </source>
</evidence>
<dbReference type="EMBL" id="BAEO01000023">
    <property type="protein sequence ID" value="GAC18726.1"/>
    <property type="molecule type" value="Genomic_DNA"/>
</dbReference>
<dbReference type="InterPro" id="IPR000620">
    <property type="entry name" value="EamA_dom"/>
</dbReference>
<feature type="transmembrane region" description="Helical" evidence="1">
    <location>
        <begin position="105"/>
        <end position="125"/>
    </location>
</feature>
<keyword evidence="1" id="KW-0812">Transmembrane</keyword>
<evidence type="ECO:0000313" key="3">
    <source>
        <dbReference type="EMBL" id="GAC18726.1"/>
    </source>
</evidence>
<feature type="transmembrane region" description="Helical" evidence="1">
    <location>
        <begin position="44"/>
        <end position="61"/>
    </location>
</feature>
<feature type="transmembrane region" description="Helical" evidence="1">
    <location>
        <begin position="253"/>
        <end position="275"/>
    </location>
</feature>
<dbReference type="AlphaFoldDB" id="K6Y444"/>
<comment type="caution">
    <text evidence="3">The sequence shown here is derived from an EMBL/GenBank/DDBJ whole genome shotgun (WGS) entry which is preliminary data.</text>
</comment>
<evidence type="ECO:0000313" key="4">
    <source>
        <dbReference type="Proteomes" id="UP000006327"/>
    </source>
</evidence>
<feature type="transmembrane region" description="Helical" evidence="1">
    <location>
        <begin position="222"/>
        <end position="241"/>
    </location>
</feature>
<feature type="domain" description="EamA" evidence="2">
    <location>
        <begin position="13"/>
        <end position="148"/>
    </location>
</feature>
<reference evidence="3 4" key="1">
    <citation type="journal article" date="2017" name="Antonie Van Leeuwenhoek">
        <title>Rhizobium rhizosphaerae sp. nov., a novel species isolated from rice rhizosphere.</title>
        <authorList>
            <person name="Zhao J.J."/>
            <person name="Zhang J."/>
            <person name="Zhang R.J."/>
            <person name="Zhang C.W."/>
            <person name="Yin H.Q."/>
            <person name="Zhang X.X."/>
        </authorList>
    </citation>
    <scope>NUCLEOTIDE SEQUENCE [LARGE SCALE GENOMIC DNA]</scope>
    <source>
        <strain evidence="3 4">BSs20135</strain>
    </source>
</reference>
<accession>K6Y444</accession>
<feature type="transmembrane region" description="Helical" evidence="1">
    <location>
        <begin position="287"/>
        <end position="305"/>
    </location>
</feature>
<organism evidence="3 4">
    <name type="scientific">Paraglaciecola arctica BSs20135</name>
    <dbReference type="NCBI Taxonomy" id="493475"/>
    <lineage>
        <taxon>Bacteria</taxon>
        <taxon>Pseudomonadati</taxon>
        <taxon>Pseudomonadota</taxon>
        <taxon>Gammaproteobacteria</taxon>
        <taxon>Alteromonadales</taxon>
        <taxon>Alteromonadaceae</taxon>
        <taxon>Paraglaciecola</taxon>
    </lineage>
</organism>
<keyword evidence="1" id="KW-0472">Membrane</keyword>
<proteinExistence type="predicted"/>
<dbReference type="Proteomes" id="UP000006327">
    <property type="component" value="Unassembled WGS sequence"/>
</dbReference>
<feature type="transmembrane region" description="Helical" evidence="1">
    <location>
        <begin position="155"/>
        <end position="182"/>
    </location>
</feature>
<dbReference type="RefSeq" id="WP_007618848.1">
    <property type="nucleotide sequence ID" value="NZ_BAEO01000023.1"/>
</dbReference>
<dbReference type="PANTHER" id="PTHR22911">
    <property type="entry name" value="ACYL-MALONYL CONDENSING ENZYME-RELATED"/>
    <property type="match status" value="1"/>
</dbReference>
<gene>
    <name evidence="3" type="ORF">GARC_1754</name>
</gene>
<sequence length="310" mass="34334">MKLTNIEGTRHWKGFFLSLTTAFLWGILPVFLTLCLEVMDAVTITLYRFFVAGIFVFLLLLKSKSLPRLPALGRNKGIWLLVASLFLVVNFVANVKGLEYLNPETAQIVMQTAPFLLMLGGVVFFKERLSRLEICGAVMLLSGLILFFNDKLADLFLSLSQFTTGVLIILFAATTWAAYALMQKPLLRVLTAKQLTLLIYIIGVCVLLPFSTVSLLMDMQMIHVLALLFCCLNTIVAYGAFTEALNIWQAAKVSAVLAMSPIFTFLSMLIAVQWLPQHFTASYLDHWAYIGAAVVITGSAFTAVGRAKVV</sequence>
<feature type="transmembrane region" description="Helical" evidence="1">
    <location>
        <begin position="132"/>
        <end position="149"/>
    </location>
</feature>
<keyword evidence="4" id="KW-1185">Reference proteome</keyword>
<dbReference type="eggNOG" id="COG0697">
    <property type="taxonomic scope" value="Bacteria"/>
</dbReference>
<dbReference type="GO" id="GO:0016020">
    <property type="term" value="C:membrane"/>
    <property type="evidence" value="ECO:0007669"/>
    <property type="project" value="InterPro"/>
</dbReference>
<dbReference type="STRING" id="493475.GARC_1754"/>
<dbReference type="Gene3D" id="1.10.3730.20">
    <property type="match status" value="1"/>
</dbReference>
<dbReference type="SUPFAM" id="SSF103481">
    <property type="entry name" value="Multidrug resistance efflux transporter EmrE"/>
    <property type="match status" value="1"/>
</dbReference>